<proteinExistence type="predicted"/>
<dbReference type="Gene3D" id="3.40.630.30">
    <property type="match status" value="1"/>
</dbReference>
<reference evidence="2 3" key="1">
    <citation type="submission" date="2021-03" db="EMBL/GenBank/DDBJ databases">
        <title>Genomic Encyclopedia of Type Strains, Phase IV (KMG-IV): sequencing the most valuable type-strain genomes for metagenomic binning, comparative biology and taxonomic classification.</title>
        <authorList>
            <person name="Goeker M."/>
        </authorList>
    </citation>
    <scope>NUCLEOTIDE SEQUENCE [LARGE SCALE GENOMIC DNA]</scope>
    <source>
        <strain evidence="2 3">DSM 24004</strain>
    </source>
</reference>
<dbReference type="Pfam" id="PF00583">
    <property type="entry name" value="Acetyltransf_1"/>
    <property type="match status" value="1"/>
</dbReference>
<keyword evidence="3" id="KW-1185">Reference proteome</keyword>
<feature type="domain" description="N-acetyltransferase" evidence="1">
    <location>
        <begin position="114"/>
        <end position="257"/>
    </location>
</feature>
<sequence>MENIREITQAEINIPKSYLNCQITSWGRMFCDIENKDSYASNYAVINNNKNLENAIKEIDKFYNDRGIKPKIFNRIDSLELDVLRNYFKDNDYKIREFELERMILDMKGKIYCAEINNVKNCDIKKENKILKGKEYDLAVEQDEGDTYGVIQLNKQIASGGIMFFAYDEFNNPASMALGEKYNDVVYISNVYTTPSMRRMGYGLSVMNSLLSHYKDSVFYLYSSNPEAISIYNKLGFKGHNLKSWWAIKGELPEWCK</sequence>
<protein>
    <submittedName>
        <fullName evidence="2">GNAT superfamily N-acetyltransferase</fullName>
    </submittedName>
</protein>
<comment type="caution">
    <text evidence="2">The sequence shown here is derived from an EMBL/GenBank/DDBJ whole genome shotgun (WGS) entry which is preliminary data.</text>
</comment>
<organism evidence="2 3">
    <name type="scientific">Sedimentibacter acidaminivorans</name>
    <dbReference type="NCBI Taxonomy" id="913099"/>
    <lineage>
        <taxon>Bacteria</taxon>
        <taxon>Bacillati</taxon>
        <taxon>Bacillota</taxon>
        <taxon>Tissierellia</taxon>
        <taxon>Sedimentibacter</taxon>
    </lineage>
</organism>
<dbReference type="RefSeq" id="WP_209510414.1">
    <property type="nucleotide sequence ID" value="NZ_JAGGKS010000001.1"/>
</dbReference>
<dbReference type="SUPFAM" id="SSF55729">
    <property type="entry name" value="Acyl-CoA N-acyltransferases (Nat)"/>
    <property type="match status" value="1"/>
</dbReference>
<dbReference type="CDD" id="cd04301">
    <property type="entry name" value="NAT_SF"/>
    <property type="match status" value="1"/>
</dbReference>
<dbReference type="InterPro" id="IPR000182">
    <property type="entry name" value="GNAT_dom"/>
</dbReference>
<evidence type="ECO:0000313" key="3">
    <source>
        <dbReference type="Proteomes" id="UP001519342"/>
    </source>
</evidence>
<dbReference type="EMBL" id="JAGGKS010000001">
    <property type="protein sequence ID" value="MBP1924666.1"/>
    <property type="molecule type" value="Genomic_DNA"/>
</dbReference>
<dbReference type="PROSITE" id="PS51186">
    <property type="entry name" value="GNAT"/>
    <property type="match status" value="1"/>
</dbReference>
<dbReference type="InterPro" id="IPR016181">
    <property type="entry name" value="Acyl_CoA_acyltransferase"/>
</dbReference>
<evidence type="ECO:0000259" key="1">
    <source>
        <dbReference type="PROSITE" id="PS51186"/>
    </source>
</evidence>
<gene>
    <name evidence="2" type="ORF">J2Z76_000519</name>
</gene>
<dbReference type="Proteomes" id="UP001519342">
    <property type="component" value="Unassembled WGS sequence"/>
</dbReference>
<name>A0ABS4GAH0_9FIRM</name>
<evidence type="ECO:0000313" key="2">
    <source>
        <dbReference type="EMBL" id="MBP1924666.1"/>
    </source>
</evidence>
<accession>A0ABS4GAH0</accession>